<dbReference type="SMART" id="SM01134">
    <property type="entry name" value="DeoRC"/>
    <property type="match status" value="1"/>
</dbReference>
<evidence type="ECO:0000259" key="3">
    <source>
        <dbReference type="PROSITE" id="PS51000"/>
    </source>
</evidence>
<dbReference type="InterPro" id="IPR001034">
    <property type="entry name" value="DeoR_HTH"/>
</dbReference>
<dbReference type="GO" id="GO:0003677">
    <property type="term" value="F:DNA binding"/>
    <property type="evidence" value="ECO:0007669"/>
    <property type="project" value="UniProtKB-KW"/>
</dbReference>
<dbReference type="Gene3D" id="3.40.50.1360">
    <property type="match status" value="1"/>
</dbReference>
<evidence type="ECO:0000313" key="4">
    <source>
        <dbReference type="EMBL" id="MFC5503066.1"/>
    </source>
</evidence>
<name>A0ABW0NSY7_9MICO</name>
<gene>
    <name evidence="4" type="ORF">ACFPJ4_12525</name>
</gene>
<dbReference type="InterPro" id="IPR050313">
    <property type="entry name" value="Carb_Metab_HTH_regulators"/>
</dbReference>
<dbReference type="PROSITE" id="PS51000">
    <property type="entry name" value="HTH_DEOR_2"/>
    <property type="match status" value="1"/>
</dbReference>
<dbReference type="InterPro" id="IPR036390">
    <property type="entry name" value="WH_DNA-bd_sf"/>
</dbReference>
<dbReference type="SUPFAM" id="SSF46785">
    <property type="entry name" value="Winged helix' DNA-binding domain"/>
    <property type="match status" value="1"/>
</dbReference>
<dbReference type="Pfam" id="PF08220">
    <property type="entry name" value="HTH_DeoR"/>
    <property type="match status" value="1"/>
</dbReference>
<feature type="domain" description="HTH deoR-type" evidence="3">
    <location>
        <begin position="12"/>
        <end position="67"/>
    </location>
</feature>
<keyword evidence="2" id="KW-0804">Transcription</keyword>
<evidence type="ECO:0000313" key="5">
    <source>
        <dbReference type="Proteomes" id="UP001596039"/>
    </source>
</evidence>
<keyword evidence="1" id="KW-0805">Transcription regulation</keyword>
<accession>A0ABW0NSY7</accession>
<dbReference type="Proteomes" id="UP001596039">
    <property type="component" value="Unassembled WGS sequence"/>
</dbReference>
<evidence type="ECO:0000256" key="2">
    <source>
        <dbReference type="ARBA" id="ARBA00023163"/>
    </source>
</evidence>
<protein>
    <submittedName>
        <fullName evidence="4">DeoR/GlpR family DNA-binding transcription regulator</fullName>
    </submittedName>
</protein>
<dbReference type="PRINTS" id="PR00037">
    <property type="entry name" value="HTHLACR"/>
</dbReference>
<dbReference type="PANTHER" id="PTHR30363">
    <property type="entry name" value="HTH-TYPE TRANSCRIPTIONAL REGULATOR SRLR-RELATED"/>
    <property type="match status" value="1"/>
</dbReference>
<dbReference type="RefSeq" id="WP_386740779.1">
    <property type="nucleotide sequence ID" value="NZ_JBHSMG010000003.1"/>
</dbReference>
<dbReference type="InterPro" id="IPR037171">
    <property type="entry name" value="NagB/RpiA_transferase-like"/>
</dbReference>
<evidence type="ECO:0000256" key="1">
    <source>
        <dbReference type="ARBA" id="ARBA00023015"/>
    </source>
</evidence>
<sequence length="271" mass="27532">MTDSSPQSVVPVAARRERIAALVAEEGFVRVGDASEVFAVSEVTVRSDLRALEQAGAVRRVHGGAMAVAGAGRESPVEATTETHAAVKRAIGRRAAALVTSGSSILLDVGSTTLAVARAIVARTELVDLVVITNGLSIALALEPAIPRITVVVTGGTLRPLQHSLVNPLAGQTLAGLHVDLAILGCNGVDADGRVTNLNLAEAEVKRGMLAASETRMLVADASKSGQRHLGLIGELGDFATLVTGGAGAESLRAPAHDAGCRLVIADAALG</sequence>
<organism evidence="4 5">
    <name type="scientific">Lysinimonas soli</name>
    <dbReference type="NCBI Taxonomy" id="1074233"/>
    <lineage>
        <taxon>Bacteria</taxon>
        <taxon>Bacillati</taxon>
        <taxon>Actinomycetota</taxon>
        <taxon>Actinomycetes</taxon>
        <taxon>Micrococcales</taxon>
        <taxon>Microbacteriaceae</taxon>
        <taxon>Lysinimonas</taxon>
    </lineage>
</organism>
<dbReference type="Pfam" id="PF00455">
    <property type="entry name" value="DeoRC"/>
    <property type="match status" value="1"/>
</dbReference>
<dbReference type="PANTHER" id="PTHR30363:SF44">
    <property type="entry name" value="AGA OPERON TRANSCRIPTIONAL REPRESSOR-RELATED"/>
    <property type="match status" value="1"/>
</dbReference>
<dbReference type="EMBL" id="JBHSMG010000003">
    <property type="protein sequence ID" value="MFC5503066.1"/>
    <property type="molecule type" value="Genomic_DNA"/>
</dbReference>
<dbReference type="SMART" id="SM00420">
    <property type="entry name" value="HTH_DEOR"/>
    <property type="match status" value="1"/>
</dbReference>
<reference evidence="5" key="1">
    <citation type="journal article" date="2019" name="Int. J. Syst. Evol. Microbiol.">
        <title>The Global Catalogue of Microorganisms (GCM) 10K type strain sequencing project: providing services to taxonomists for standard genome sequencing and annotation.</title>
        <authorList>
            <consortium name="The Broad Institute Genomics Platform"/>
            <consortium name="The Broad Institute Genome Sequencing Center for Infectious Disease"/>
            <person name="Wu L."/>
            <person name="Ma J."/>
        </authorList>
    </citation>
    <scope>NUCLEOTIDE SEQUENCE [LARGE SCALE GENOMIC DNA]</scope>
    <source>
        <strain evidence="5">CGMCC 4.6997</strain>
    </source>
</reference>
<dbReference type="SUPFAM" id="SSF100950">
    <property type="entry name" value="NagB/RpiA/CoA transferase-like"/>
    <property type="match status" value="1"/>
</dbReference>
<keyword evidence="5" id="KW-1185">Reference proteome</keyword>
<dbReference type="InterPro" id="IPR014036">
    <property type="entry name" value="DeoR-like_C"/>
</dbReference>
<proteinExistence type="predicted"/>
<comment type="caution">
    <text evidence="4">The sequence shown here is derived from an EMBL/GenBank/DDBJ whole genome shotgun (WGS) entry which is preliminary data.</text>
</comment>
<keyword evidence="4" id="KW-0238">DNA-binding</keyword>